<dbReference type="InterPro" id="IPR004090">
    <property type="entry name" value="Chemotax_Me-accpt_rcpt"/>
</dbReference>
<dbReference type="CDD" id="cd18774">
    <property type="entry name" value="PDC2_HK_sensor"/>
    <property type="match status" value="1"/>
</dbReference>
<dbReference type="GO" id="GO:0006935">
    <property type="term" value="P:chemotaxis"/>
    <property type="evidence" value="ECO:0007669"/>
    <property type="project" value="UniProtKB-KW"/>
</dbReference>
<dbReference type="PRINTS" id="PR00260">
    <property type="entry name" value="CHEMTRNSDUCR"/>
</dbReference>
<keyword evidence="4 10" id="KW-0812">Transmembrane</keyword>
<dbReference type="Pfam" id="PF00672">
    <property type="entry name" value="HAMP"/>
    <property type="match status" value="1"/>
</dbReference>
<keyword evidence="14" id="KW-1185">Reference proteome</keyword>
<dbReference type="PANTHER" id="PTHR32089:SF112">
    <property type="entry name" value="LYSOZYME-LIKE PROTEIN-RELATED"/>
    <property type="match status" value="1"/>
</dbReference>
<evidence type="ECO:0000313" key="13">
    <source>
        <dbReference type="EMBL" id="MBB5218684.1"/>
    </source>
</evidence>
<dbReference type="Pfam" id="PF02743">
    <property type="entry name" value="dCache_1"/>
    <property type="match status" value="1"/>
</dbReference>
<evidence type="ECO:0000256" key="6">
    <source>
        <dbReference type="ARBA" id="ARBA00023136"/>
    </source>
</evidence>
<dbReference type="EMBL" id="JACHFR010000002">
    <property type="protein sequence ID" value="MBB5218684.1"/>
    <property type="molecule type" value="Genomic_DNA"/>
</dbReference>
<evidence type="ECO:0000259" key="11">
    <source>
        <dbReference type="PROSITE" id="PS50111"/>
    </source>
</evidence>
<evidence type="ECO:0000256" key="9">
    <source>
        <dbReference type="PROSITE-ProRule" id="PRU00284"/>
    </source>
</evidence>
<dbReference type="GO" id="GO:0005886">
    <property type="term" value="C:plasma membrane"/>
    <property type="evidence" value="ECO:0007669"/>
    <property type="project" value="UniProtKB-SubCell"/>
</dbReference>
<evidence type="ECO:0000259" key="12">
    <source>
        <dbReference type="PROSITE" id="PS50885"/>
    </source>
</evidence>
<dbReference type="InterPro" id="IPR004089">
    <property type="entry name" value="MCPsignal_dom"/>
</dbReference>
<evidence type="ECO:0000256" key="8">
    <source>
        <dbReference type="ARBA" id="ARBA00029447"/>
    </source>
</evidence>
<feature type="domain" description="Methyl-accepting transducer" evidence="11">
    <location>
        <begin position="419"/>
        <end position="641"/>
    </location>
</feature>
<dbReference type="GO" id="GO:0007165">
    <property type="term" value="P:signal transduction"/>
    <property type="evidence" value="ECO:0007669"/>
    <property type="project" value="UniProtKB-KW"/>
</dbReference>
<dbReference type="Gene3D" id="1.10.287.950">
    <property type="entry name" value="Methyl-accepting chemotaxis protein"/>
    <property type="match status" value="1"/>
</dbReference>
<accession>A0A840SCW0</accession>
<keyword evidence="3" id="KW-0145">Chemotaxis</keyword>
<evidence type="ECO:0000256" key="5">
    <source>
        <dbReference type="ARBA" id="ARBA00022989"/>
    </source>
</evidence>
<keyword evidence="2" id="KW-1003">Cell membrane</keyword>
<evidence type="ECO:0000313" key="14">
    <source>
        <dbReference type="Proteomes" id="UP000578697"/>
    </source>
</evidence>
<gene>
    <name evidence="13" type="ORF">HNP77_001053</name>
</gene>
<protein>
    <submittedName>
        <fullName evidence="13">Methyl-accepting chemotaxis protein</fullName>
    </submittedName>
</protein>
<organism evidence="13 14">
    <name type="scientific">Treponema rectale</name>
    <dbReference type="NCBI Taxonomy" id="744512"/>
    <lineage>
        <taxon>Bacteria</taxon>
        <taxon>Pseudomonadati</taxon>
        <taxon>Spirochaetota</taxon>
        <taxon>Spirochaetia</taxon>
        <taxon>Spirochaetales</taxon>
        <taxon>Treponemataceae</taxon>
        <taxon>Treponema</taxon>
    </lineage>
</organism>
<dbReference type="AlphaFoldDB" id="A0A840SCW0"/>
<dbReference type="PANTHER" id="PTHR32089">
    <property type="entry name" value="METHYL-ACCEPTING CHEMOTAXIS PROTEIN MCPB"/>
    <property type="match status" value="1"/>
</dbReference>
<dbReference type="PROSITE" id="PS50111">
    <property type="entry name" value="CHEMOTAXIS_TRANSDUC_2"/>
    <property type="match status" value="1"/>
</dbReference>
<evidence type="ECO:0000256" key="7">
    <source>
        <dbReference type="ARBA" id="ARBA00023224"/>
    </source>
</evidence>
<comment type="similarity">
    <text evidence="8">Belongs to the methyl-accepting chemotaxis (MCP) protein family.</text>
</comment>
<evidence type="ECO:0000256" key="1">
    <source>
        <dbReference type="ARBA" id="ARBA00004651"/>
    </source>
</evidence>
<dbReference type="InterPro" id="IPR033479">
    <property type="entry name" value="dCache_1"/>
</dbReference>
<keyword evidence="6 10" id="KW-0472">Membrane</keyword>
<evidence type="ECO:0000256" key="3">
    <source>
        <dbReference type="ARBA" id="ARBA00022500"/>
    </source>
</evidence>
<dbReference type="SMART" id="SM00304">
    <property type="entry name" value="HAMP"/>
    <property type="match status" value="1"/>
</dbReference>
<reference evidence="13 14" key="1">
    <citation type="submission" date="2020-08" db="EMBL/GenBank/DDBJ databases">
        <title>Genomic Encyclopedia of Type Strains, Phase IV (KMG-IV): sequencing the most valuable type-strain genomes for metagenomic binning, comparative biology and taxonomic classification.</title>
        <authorList>
            <person name="Goeker M."/>
        </authorList>
    </citation>
    <scope>NUCLEOTIDE SEQUENCE [LARGE SCALE GENOMIC DNA]</scope>
    <source>
        <strain evidence="13 14">DSM 103679</strain>
    </source>
</reference>
<feature type="transmembrane region" description="Helical" evidence="10">
    <location>
        <begin position="294"/>
        <end position="321"/>
    </location>
</feature>
<dbReference type="Proteomes" id="UP000578697">
    <property type="component" value="Unassembled WGS sequence"/>
</dbReference>
<proteinExistence type="inferred from homology"/>
<dbReference type="SUPFAM" id="SSF58104">
    <property type="entry name" value="Methyl-accepting chemotaxis protein (MCP) signaling domain"/>
    <property type="match status" value="1"/>
</dbReference>
<feature type="domain" description="HAMP" evidence="12">
    <location>
        <begin position="321"/>
        <end position="372"/>
    </location>
</feature>
<feature type="transmembrane region" description="Helical" evidence="10">
    <location>
        <begin position="20"/>
        <end position="42"/>
    </location>
</feature>
<dbReference type="PROSITE" id="PS50885">
    <property type="entry name" value="HAMP"/>
    <property type="match status" value="1"/>
</dbReference>
<comment type="caution">
    <text evidence="13">The sequence shown here is derived from an EMBL/GenBank/DDBJ whole genome shotgun (WGS) entry which is preliminary data.</text>
</comment>
<evidence type="ECO:0000256" key="4">
    <source>
        <dbReference type="ARBA" id="ARBA00022692"/>
    </source>
</evidence>
<name>A0A840SCW0_9SPIR</name>
<dbReference type="SMART" id="SM00283">
    <property type="entry name" value="MA"/>
    <property type="match status" value="1"/>
</dbReference>
<dbReference type="CDD" id="cd06225">
    <property type="entry name" value="HAMP"/>
    <property type="match status" value="1"/>
</dbReference>
<dbReference type="Gene3D" id="3.30.450.20">
    <property type="entry name" value="PAS domain"/>
    <property type="match status" value="1"/>
</dbReference>
<sequence length="705" mass="76447">MEESTDNKENTPKKKYARLAFQFSIKILAILIASFVIQNIFIVQSVKSSSKDDYSSFSEKIIEEDAGKIQHWNEVLVNDLRIYSDNDVTKDGNTDAIIEWLLTHESIRNKLFNYVMFCTPDGVGHSSDGKIITVISKPFFRAIMNERKSIFVSNIDFQLDGSVCYYIARPAYNNRGDLIGVFAGAVKLDEIDKMISSLTMGKNGKAILVGSNGVLISHIRGMDKYMDLSYSDKAGYKGLDEIALKACNGQQGEGYYTDPDGVTTFASYTPVEGTPWSAILTIPQSQIDAAGNSLGTVIIFISIFVGLIVSAACSFMLVIAVKPLRIVQNSIQHIASGDADLTQQIVVKSKNEIGALGDGFNAFMNKLRTIVGGVKDSKEMLGDVNVGLQKRIEDNGSSISEIIQDLHNIGSQVQNQAASVSETASAVEEISQNIESLERMIETQSSGVTQASAAVEEMIGNIRSVNVSVGHMAESFESLTRNAEDGIQRQNDVNIRIKKIEEQSKTLQTANKTISDIASQTNMLAMNAAIEAAHAGKAGQGFSVVADEIRKLSETSSAQSKTIREELKKIAGSIDDVVNASQASSDSFAAVNNSINETQQLVLQIKSAMEEQQEGSKQIGDALKLMNDNTSEVRAASHEMAEGNKSILVEVDQLRNTTGEIKDSMDKISKSAGNIRETSNSLSEIADSVEAAVGQIGNQIDLFTV</sequence>
<evidence type="ECO:0000256" key="10">
    <source>
        <dbReference type="SAM" id="Phobius"/>
    </source>
</evidence>
<dbReference type="RefSeq" id="WP_184652132.1">
    <property type="nucleotide sequence ID" value="NZ_JACHFR010000002.1"/>
</dbReference>
<keyword evidence="5 10" id="KW-1133">Transmembrane helix</keyword>
<dbReference type="GO" id="GO:0004888">
    <property type="term" value="F:transmembrane signaling receptor activity"/>
    <property type="evidence" value="ECO:0007669"/>
    <property type="project" value="InterPro"/>
</dbReference>
<dbReference type="Gene3D" id="6.10.340.10">
    <property type="match status" value="1"/>
</dbReference>
<keyword evidence="7 9" id="KW-0807">Transducer</keyword>
<comment type="subcellular location">
    <subcellularLocation>
        <location evidence="1">Cell membrane</location>
        <topology evidence="1">Multi-pass membrane protein</topology>
    </subcellularLocation>
</comment>
<dbReference type="InterPro" id="IPR003660">
    <property type="entry name" value="HAMP_dom"/>
</dbReference>
<dbReference type="Pfam" id="PF00015">
    <property type="entry name" value="MCPsignal"/>
    <property type="match status" value="1"/>
</dbReference>
<evidence type="ECO:0000256" key="2">
    <source>
        <dbReference type="ARBA" id="ARBA00022475"/>
    </source>
</evidence>